<feature type="transmembrane region" description="Helical" evidence="5">
    <location>
        <begin position="109"/>
        <end position="125"/>
    </location>
</feature>
<comment type="caution">
    <text evidence="7">The sequence shown here is derived from an EMBL/GenBank/DDBJ whole genome shotgun (WGS) entry which is preliminary data.</text>
</comment>
<dbReference type="EMBL" id="JAPCIO010000001">
    <property type="protein sequence ID" value="MCW1146895.1"/>
    <property type="molecule type" value="Genomic_DNA"/>
</dbReference>
<keyword evidence="8" id="KW-1185">Reference proteome</keyword>
<feature type="transmembrane region" description="Helical" evidence="5">
    <location>
        <begin position="36"/>
        <end position="54"/>
    </location>
</feature>
<keyword evidence="3 5" id="KW-1133">Transmembrane helix</keyword>
<organism evidence="7 8">
    <name type="scientific">Flavobacterium lacisediminis</name>
    <dbReference type="NCBI Taxonomy" id="2989705"/>
    <lineage>
        <taxon>Bacteria</taxon>
        <taxon>Pseudomonadati</taxon>
        <taxon>Bacteroidota</taxon>
        <taxon>Flavobacteriia</taxon>
        <taxon>Flavobacteriales</taxon>
        <taxon>Flavobacteriaceae</taxon>
        <taxon>Flavobacterium</taxon>
    </lineage>
</organism>
<reference evidence="7" key="1">
    <citation type="submission" date="2022-10" db="EMBL/GenBank/DDBJ databases">
        <title>Flavobacterium sp. nov., a bacterium isolated from lake sediment.</title>
        <authorList>
            <person name="Qu J.-H."/>
        </authorList>
    </citation>
    <scope>NUCLEOTIDE SEQUENCE</scope>
    <source>
        <strain evidence="7">TH16-21</strain>
    </source>
</reference>
<keyword evidence="2 5" id="KW-0812">Transmembrane</keyword>
<feature type="domain" description="O-antigen ligase-related" evidence="6">
    <location>
        <begin position="66"/>
        <end position="253"/>
    </location>
</feature>
<evidence type="ECO:0000256" key="3">
    <source>
        <dbReference type="ARBA" id="ARBA00022989"/>
    </source>
</evidence>
<feature type="transmembrane region" description="Helical" evidence="5">
    <location>
        <begin position="269"/>
        <end position="288"/>
    </location>
</feature>
<evidence type="ECO:0000256" key="4">
    <source>
        <dbReference type="ARBA" id="ARBA00023136"/>
    </source>
</evidence>
<evidence type="ECO:0000259" key="6">
    <source>
        <dbReference type="Pfam" id="PF04932"/>
    </source>
</evidence>
<protein>
    <submittedName>
        <fullName evidence="7">O-antigen ligase family protein</fullName>
    </submittedName>
</protein>
<evidence type="ECO:0000256" key="1">
    <source>
        <dbReference type="ARBA" id="ARBA00004141"/>
    </source>
</evidence>
<keyword evidence="4 5" id="KW-0472">Membrane</keyword>
<gene>
    <name evidence="7" type="ORF">OJ995_01500</name>
</gene>
<evidence type="ECO:0000313" key="7">
    <source>
        <dbReference type="EMBL" id="MCW1146895.1"/>
    </source>
</evidence>
<dbReference type="InterPro" id="IPR007016">
    <property type="entry name" value="O-antigen_ligase-rel_domated"/>
</dbReference>
<name>A0ABT3EE94_9FLAO</name>
<dbReference type="GO" id="GO:0016874">
    <property type="term" value="F:ligase activity"/>
    <property type="evidence" value="ECO:0007669"/>
    <property type="project" value="UniProtKB-KW"/>
</dbReference>
<evidence type="ECO:0000256" key="5">
    <source>
        <dbReference type="SAM" id="Phobius"/>
    </source>
</evidence>
<comment type="subcellular location">
    <subcellularLocation>
        <location evidence="1">Membrane</location>
        <topology evidence="1">Multi-pass membrane protein</topology>
    </subcellularLocation>
</comment>
<feature type="transmembrane region" description="Helical" evidence="5">
    <location>
        <begin position="66"/>
        <end position="97"/>
    </location>
</feature>
<sequence length="315" mass="37090">MYYFLRAILRYIITHDSNAFFYHGENDNDYGLVPKLLNAIHVSVFVSIAFFYFFTKEIKTKLDYFILFFLFGFITLLSSKNIILVVILLIFVQIFFYSKIANKMRLRNLVVLLSLLVLVFSFGKIKERFYLEFQSNSEKSISHNVVSGLPEGVHNVSIYEAWNNEKFSQNDFFPGTAFRVYQARLFFEFLQEESIFWNGFGLNASFIKLEEKGKHYNVFLGSETAEGYQKKNFHNQYIQNFAELGIIGFTLLIIILLINLKNALKRKDFVHIVFAVLMISLFLTESFLWRQRGVVFFAAFYCLFNFMNKTPEKKN</sequence>
<keyword evidence="7" id="KW-0436">Ligase</keyword>
<accession>A0ABT3EE94</accession>
<feature type="transmembrane region" description="Helical" evidence="5">
    <location>
        <begin position="237"/>
        <end position="257"/>
    </location>
</feature>
<evidence type="ECO:0000313" key="8">
    <source>
        <dbReference type="Proteomes" id="UP001165677"/>
    </source>
</evidence>
<proteinExistence type="predicted"/>
<dbReference type="Pfam" id="PF04932">
    <property type="entry name" value="Wzy_C"/>
    <property type="match status" value="1"/>
</dbReference>
<dbReference type="Proteomes" id="UP001165677">
    <property type="component" value="Unassembled WGS sequence"/>
</dbReference>
<evidence type="ECO:0000256" key="2">
    <source>
        <dbReference type="ARBA" id="ARBA00022692"/>
    </source>
</evidence>